<protein>
    <submittedName>
        <fullName evidence="2">Uncharacterized protein</fullName>
    </submittedName>
</protein>
<feature type="coiled-coil region" evidence="1">
    <location>
        <begin position="14"/>
        <end position="78"/>
    </location>
</feature>
<dbReference type="AlphaFoldDB" id="A0A0F9VJJ2"/>
<accession>A0A0F9VJJ2</accession>
<comment type="caution">
    <text evidence="2">The sequence shown here is derived from an EMBL/GenBank/DDBJ whole genome shotgun (WGS) entry which is preliminary data.</text>
</comment>
<reference evidence="2" key="1">
    <citation type="journal article" date="2015" name="Nature">
        <title>Complex archaea that bridge the gap between prokaryotes and eukaryotes.</title>
        <authorList>
            <person name="Spang A."/>
            <person name="Saw J.H."/>
            <person name="Jorgensen S.L."/>
            <person name="Zaremba-Niedzwiedzka K."/>
            <person name="Martijn J."/>
            <person name="Lind A.E."/>
            <person name="van Eijk R."/>
            <person name="Schleper C."/>
            <person name="Guy L."/>
            <person name="Ettema T.J."/>
        </authorList>
    </citation>
    <scope>NUCLEOTIDE SEQUENCE</scope>
</reference>
<dbReference type="EMBL" id="LAZR01000512">
    <property type="protein sequence ID" value="KKN66003.1"/>
    <property type="molecule type" value="Genomic_DNA"/>
</dbReference>
<name>A0A0F9VJJ2_9ZZZZ</name>
<sequence length="78" mass="9062">MGNYSSDKHNISQTMATQDKIEQLQAKLAKYKKALADTPSHEDMDAAVFRANYYKDELREVNKRLTEAKKKITRLEDQ</sequence>
<evidence type="ECO:0000313" key="2">
    <source>
        <dbReference type="EMBL" id="KKN66003.1"/>
    </source>
</evidence>
<evidence type="ECO:0000256" key="1">
    <source>
        <dbReference type="SAM" id="Coils"/>
    </source>
</evidence>
<organism evidence="2">
    <name type="scientific">marine sediment metagenome</name>
    <dbReference type="NCBI Taxonomy" id="412755"/>
    <lineage>
        <taxon>unclassified sequences</taxon>
        <taxon>metagenomes</taxon>
        <taxon>ecological metagenomes</taxon>
    </lineage>
</organism>
<proteinExistence type="predicted"/>
<gene>
    <name evidence="2" type="ORF">LCGC14_0475950</name>
</gene>
<keyword evidence="1" id="KW-0175">Coiled coil</keyword>